<accession>Q2IL46</accession>
<feature type="region of interest" description="Disordered" evidence="1">
    <location>
        <begin position="74"/>
        <end position="109"/>
    </location>
</feature>
<dbReference type="Proteomes" id="UP000001935">
    <property type="component" value="Chromosome"/>
</dbReference>
<sequence>MTRGSRYLHRLRFPVNPASSTFSRRFPRVEGALLLPLHREPVKSSASCLAALRWGDLLAFTLGPVKRETRNLAATSRPLVRRGASSTLAPCGRQPESVGPPIGGERRAR</sequence>
<organism evidence="2 3">
    <name type="scientific">Anaeromyxobacter dehalogenans (strain 2CP-C)</name>
    <dbReference type="NCBI Taxonomy" id="290397"/>
    <lineage>
        <taxon>Bacteria</taxon>
        <taxon>Pseudomonadati</taxon>
        <taxon>Myxococcota</taxon>
        <taxon>Myxococcia</taxon>
        <taxon>Myxococcales</taxon>
        <taxon>Cystobacterineae</taxon>
        <taxon>Anaeromyxobacteraceae</taxon>
        <taxon>Anaeromyxobacter</taxon>
    </lineage>
</organism>
<reference evidence="2" key="1">
    <citation type="submission" date="2006-01" db="EMBL/GenBank/DDBJ databases">
        <title>Complete sequence of Anaeromyxobacter dehalogenans 2CP-C.</title>
        <authorList>
            <consortium name="US DOE Joint Genome Institute"/>
            <person name="Copeland A."/>
            <person name="Lucas S."/>
            <person name="Lapidus A."/>
            <person name="Barry K."/>
            <person name="Detter J.C."/>
            <person name="Glavina T."/>
            <person name="Hammon N."/>
            <person name="Israni S."/>
            <person name="Pitluck S."/>
            <person name="Brettin T."/>
            <person name="Bruce D."/>
            <person name="Han C."/>
            <person name="Tapia R."/>
            <person name="Gilna P."/>
            <person name="Kiss H."/>
            <person name="Schmutz J."/>
            <person name="Larimer F."/>
            <person name="Land M."/>
            <person name="Kyrpides N."/>
            <person name="Anderson I."/>
            <person name="Sanford R.A."/>
            <person name="Ritalahti K.M."/>
            <person name="Thomas H.S."/>
            <person name="Kirby J.R."/>
            <person name="Zhulin I.B."/>
            <person name="Loeffler F.E."/>
            <person name="Richardson P."/>
        </authorList>
    </citation>
    <scope>NUCLEOTIDE SEQUENCE</scope>
    <source>
        <strain evidence="2">2CP-C</strain>
    </source>
</reference>
<gene>
    <name evidence="2" type="ordered locus">Adeh_2605</name>
</gene>
<dbReference type="HOGENOM" id="CLU_2178309_0_0_7"/>
<dbReference type="KEGG" id="ade:Adeh_2605"/>
<evidence type="ECO:0000256" key="1">
    <source>
        <dbReference type="SAM" id="MobiDB-lite"/>
    </source>
</evidence>
<name>Q2IL46_ANADE</name>
<protein>
    <submittedName>
        <fullName evidence="2">Uncharacterized protein</fullName>
    </submittedName>
</protein>
<dbReference type="AlphaFoldDB" id="Q2IL46"/>
<evidence type="ECO:0000313" key="3">
    <source>
        <dbReference type="Proteomes" id="UP000001935"/>
    </source>
</evidence>
<dbReference type="EMBL" id="CP000251">
    <property type="protein sequence ID" value="ABC82375.1"/>
    <property type="molecule type" value="Genomic_DNA"/>
</dbReference>
<proteinExistence type="predicted"/>
<evidence type="ECO:0000313" key="2">
    <source>
        <dbReference type="EMBL" id="ABC82375.1"/>
    </source>
</evidence>